<keyword evidence="2" id="KW-1185">Reference proteome</keyword>
<accession>A0ABR4C4T4</accession>
<sequence>MADARPIGHAGVGIHDAPAAGKKERLKVAEDHFPVNTKVILAKGDEWLTLYIAGPPREDDDQDMKFRFCLKKDTQDRDVPGQPINWHERDTFYSEGLNDGEFQRAPLES</sequence>
<reference evidence="1 2" key="1">
    <citation type="journal article" date="2024" name="Commun. Biol.">
        <title>Comparative genomic analysis of thermophilic fungi reveals convergent evolutionary adaptations and gene losses.</title>
        <authorList>
            <person name="Steindorff A.S."/>
            <person name="Aguilar-Pontes M.V."/>
            <person name="Robinson A.J."/>
            <person name="Andreopoulos B."/>
            <person name="LaButti K."/>
            <person name="Kuo A."/>
            <person name="Mondo S."/>
            <person name="Riley R."/>
            <person name="Otillar R."/>
            <person name="Haridas S."/>
            <person name="Lipzen A."/>
            <person name="Grimwood J."/>
            <person name="Schmutz J."/>
            <person name="Clum A."/>
            <person name="Reid I.D."/>
            <person name="Moisan M.C."/>
            <person name="Butler G."/>
            <person name="Nguyen T.T.M."/>
            <person name="Dewar K."/>
            <person name="Conant G."/>
            <person name="Drula E."/>
            <person name="Henrissat B."/>
            <person name="Hansel C."/>
            <person name="Singer S."/>
            <person name="Hutchinson M.I."/>
            <person name="de Vries R.P."/>
            <person name="Natvig D.O."/>
            <person name="Powell A.J."/>
            <person name="Tsang A."/>
            <person name="Grigoriev I.V."/>
        </authorList>
    </citation>
    <scope>NUCLEOTIDE SEQUENCE [LARGE SCALE GENOMIC DNA]</scope>
    <source>
        <strain evidence="1 2">CBS 494.80</strain>
    </source>
</reference>
<evidence type="ECO:0000313" key="1">
    <source>
        <dbReference type="EMBL" id="KAL2064324.1"/>
    </source>
</evidence>
<proteinExistence type="predicted"/>
<evidence type="ECO:0000313" key="2">
    <source>
        <dbReference type="Proteomes" id="UP001595075"/>
    </source>
</evidence>
<name>A0ABR4C4T4_9HELO</name>
<dbReference type="Proteomes" id="UP001595075">
    <property type="component" value="Unassembled WGS sequence"/>
</dbReference>
<gene>
    <name evidence="1" type="ORF">VTL71DRAFT_4818</name>
</gene>
<comment type="caution">
    <text evidence="1">The sequence shown here is derived from an EMBL/GenBank/DDBJ whole genome shotgun (WGS) entry which is preliminary data.</text>
</comment>
<dbReference type="EMBL" id="JAZHXI010000014">
    <property type="protein sequence ID" value="KAL2064324.1"/>
    <property type="molecule type" value="Genomic_DNA"/>
</dbReference>
<protein>
    <submittedName>
        <fullName evidence="1">Uncharacterized protein</fullName>
    </submittedName>
</protein>
<organism evidence="1 2">
    <name type="scientific">Oculimacula yallundae</name>
    <dbReference type="NCBI Taxonomy" id="86028"/>
    <lineage>
        <taxon>Eukaryota</taxon>
        <taxon>Fungi</taxon>
        <taxon>Dikarya</taxon>
        <taxon>Ascomycota</taxon>
        <taxon>Pezizomycotina</taxon>
        <taxon>Leotiomycetes</taxon>
        <taxon>Helotiales</taxon>
        <taxon>Ploettnerulaceae</taxon>
        <taxon>Oculimacula</taxon>
    </lineage>
</organism>